<evidence type="ECO:0000256" key="1">
    <source>
        <dbReference type="SAM" id="Phobius"/>
    </source>
</evidence>
<dbReference type="PANTHER" id="PTHR34853">
    <property type="match status" value="1"/>
</dbReference>
<feature type="transmembrane region" description="Helical" evidence="1">
    <location>
        <begin position="201"/>
        <end position="219"/>
    </location>
</feature>
<feature type="transmembrane region" description="Helical" evidence="1">
    <location>
        <begin position="92"/>
        <end position="111"/>
    </location>
</feature>
<dbReference type="Gene3D" id="3.40.50.1820">
    <property type="entry name" value="alpha/beta hydrolase"/>
    <property type="match status" value="1"/>
</dbReference>
<keyword evidence="1" id="KW-0472">Membrane</keyword>
<feature type="transmembrane region" description="Helical" evidence="1">
    <location>
        <begin position="257"/>
        <end position="276"/>
    </location>
</feature>
<sequence>MRPPVLRALLWGGVIAGPLFVAAFVIEGATRAGYDALRHPVSSLALGEYGWTQDLNFIVAGLLTLGFAVALWRELRGGGSGTAGQVRRGATWGPILIGVWAVHLITVGFFVTDPVSGYPRGTPDRLTGYATTHGAIHDLAAIPGFLCLGAAFLVFAVRFARQRAFGRAAYSVITFVVFVTAFMLANAAFGQTEGLVRYGGLFQRIAVVTGWLWLTLLAAHRISGKVGNTLRALGWRRDRGRRTAVPRVERMKWIGKTTAVGLAAAMVLTGALPVFAAPDTERGQVVSVTRLGTLSARQVAAALKGDQGGAWDTRKVRYGVETYRVVYRTVDASGRRTTASGLVALPRNGERRLRAVSFTHGTELFKGDAPSTTKEVWGRAPALTYASAGMAAVAPDYLGLGKGPGPHPWMDVPSETTASLDMLRAARRFASESGRQLRREVLVTGFSQGASAALGLARALQTGTDPWFRLGAVAPVSGAYAFRDTELPALLKGRTDTKAGVIYAALTFVAFNRLHHLYDSPSEVFRAPYDRRMEKLLDGSHTGLEVVKGTPNTIDALLTPRGRAALAHPTGRLADALRVVDGVCAWKPKAPIRLYVAKGDEQAVSANSPRCRAMLRAHGATAPLVDLGTPEYGGSRHLGSQQAATAALVRWFTSLP</sequence>
<evidence type="ECO:0000313" key="3">
    <source>
        <dbReference type="Proteomes" id="UP001596496"/>
    </source>
</evidence>
<feature type="transmembrane region" description="Helical" evidence="1">
    <location>
        <begin position="55"/>
        <end position="72"/>
    </location>
</feature>
<feature type="transmembrane region" description="Helical" evidence="1">
    <location>
        <begin position="139"/>
        <end position="157"/>
    </location>
</feature>
<name>A0ABW2P2Y1_9ACTN</name>
<feature type="transmembrane region" description="Helical" evidence="1">
    <location>
        <begin position="169"/>
        <end position="189"/>
    </location>
</feature>
<dbReference type="InterPro" id="IPR009339">
    <property type="entry name" value="DUF998"/>
</dbReference>
<reference evidence="3" key="1">
    <citation type="journal article" date="2019" name="Int. J. Syst. Evol. Microbiol.">
        <title>The Global Catalogue of Microorganisms (GCM) 10K type strain sequencing project: providing services to taxonomists for standard genome sequencing and annotation.</title>
        <authorList>
            <consortium name="The Broad Institute Genomics Platform"/>
            <consortium name="The Broad Institute Genome Sequencing Center for Infectious Disease"/>
            <person name="Wu L."/>
            <person name="Ma J."/>
        </authorList>
    </citation>
    <scope>NUCLEOTIDE SEQUENCE [LARGE SCALE GENOMIC DNA]</scope>
    <source>
        <strain evidence="3">CECT 7649</strain>
    </source>
</reference>
<gene>
    <name evidence="2" type="ORF">ACFQSB_09375</name>
</gene>
<protein>
    <submittedName>
        <fullName evidence="2">DUF998 domain-containing protein</fullName>
    </submittedName>
</protein>
<evidence type="ECO:0000313" key="2">
    <source>
        <dbReference type="EMBL" id="MFC7382410.1"/>
    </source>
</evidence>
<dbReference type="RefSeq" id="WP_380825647.1">
    <property type="nucleotide sequence ID" value="NZ_JBHTCG010000005.1"/>
</dbReference>
<proteinExistence type="predicted"/>
<comment type="caution">
    <text evidence="2">The sequence shown here is derived from an EMBL/GenBank/DDBJ whole genome shotgun (WGS) entry which is preliminary data.</text>
</comment>
<accession>A0ABW2P2Y1</accession>
<dbReference type="Gene3D" id="1.10.260.160">
    <property type="match status" value="1"/>
</dbReference>
<dbReference type="InterPro" id="IPR029058">
    <property type="entry name" value="AB_hydrolase_fold"/>
</dbReference>
<keyword evidence="3" id="KW-1185">Reference proteome</keyword>
<dbReference type="PANTHER" id="PTHR34853:SF1">
    <property type="entry name" value="LIPASE 5"/>
    <property type="match status" value="1"/>
</dbReference>
<keyword evidence="1" id="KW-1133">Transmembrane helix</keyword>
<dbReference type="InterPro" id="IPR005152">
    <property type="entry name" value="Lipase_secreted"/>
</dbReference>
<organism evidence="2 3">
    <name type="scientific">Sphaerisporangium rhizosphaerae</name>
    <dbReference type="NCBI Taxonomy" id="2269375"/>
    <lineage>
        <taxon>Bacteria</taxon>
        <taxon>Bacillati</taxon>
        <taxon>Actinomycetota</taxon>
        <taxon>Actinomycetes</taxon>
        <taxon>Streptosporangiales</taxon>
        <taxon>Streptosporangiaceae</taxon>
        <taxon>Sphaerisporangium</taxon>
    </lineage>
</organism>
<dbReference type="Pfam" id="PF06197">
    <property type="entry name" value="DUF998"/>
    <property type="match status" value="1"/>
</dbReference>
<keyword evidence="1" id="KW-0812">Transmembrane</keyword>
<dbReference type="SUPFAM" id="SSF53474">
    <property type="entry name" value="alpha/beta-Hydrolases"/>
    <property type="match status" value="1"/>
</dbReference>
<dbReference type="EMBL" id="JBHTCG010000005">
    <property type="protein sequence ID" value="MFC7382410.1"/>
    <property type="molecule type" value="Genomic_DNA"/>
</dbReference>
<dbReference type="Proteomes" id="UP001596496">
    <property type="component" value="Unassembled WGS sequence"/>
</dbReference>